<dbReference type="AlphaFoldDB" id="A0A2M4B6Q2"/>
<proteinExistence type="predicted"/>
<evidence type="ECO:0000313" key="1">
    <source>
        <dbReference type="EMBL" id="MBW48729.1"/>
    </source>
</evidence>
<sequence>MLGKRSFSVTLLVTTRARHVVLPCNKKVNIVMKCKVDHISRRKTAYLFGTYPIHLIVSYSIFHKAKTIHHKQSTITLPGDERYSMMTQ</sequence>
<reference evidence="1" key="1">
    <citation type="submission" date="2018-01" db="EMBL/GenBank/DDBJ databases">
        <title>An insight into the sialome of Amazonian anophelines.</title>
        <authorList>
            <person name="Ribeiro J.M."/>
            <person name="Scarpassa V."/>
            <person name="Calvo E."/>
        </authorList>
    </citation>
    <scope>NUCLEOTIDE SEQUENCE</scope>
    <source>
        <tissue evidence="1">Salivary glands</tissue>
    </source>
</reference>
<name>A0A2M4B6Q2_9DIPT</name>
<organism evidence="1">
    <name type="scientific">Anopheles triannulatus</name>
    <dbReference type="NCBI Taxonomy" id="58253"/>
    <lineage>
        <taxon>Eukaryota</taxon>
        <taxon>Metazoa</taxon>
        <taxon>Ecdysozoa</taxon>
        <taxon>Arthropoda</taxon>
        <taxon>Hexapoda</taxon>
        <taxon>Insecta</taxon>
        <taxon>Pterygota</taxon>
        <taxon>Neoptera</taxon>
        <taxon>Endopterygota</taxon>
        <taxon>Diptera</taxon>
        <taxon>Nematocera</taxon>
        <taxon>Culicoidea</taxon>
        <taxon>Culicidae</taxon>
        <taxon>Anophelinae</taxon>
        <taxon>Anopheles</taxon>
    </lineage>
</organism>
<dbReference type="EMBL" id="GGFK01015408">
    <property type="protein sequence ID" value="MBW48729.1"/>
    <property type="molecule type" value="Transcribed_RNA"/>
</dbReference>
<accession>A0A2M4B6Q2</accession>
<protein>
    <submittedName>
        <fullName evidence="1">Putative secreted protein</fullName>
    </submittedName>
</protein>